<organism evidence="1 2">
    <name type="scientific">Parelaphostrongylus tenuis</name>
    <name type="common">Meningeal worm</name>
    <dbReference type="NCBI Taxonomy" id="148309"/>
    <lineage>
        <taxon>Eukaryota</taxon>
        <taxon>Metazoa</taxon>
        <taxon>Ecdysozoa</taxon>
        <taxon>Nematoda</taxon>
        <taxon>Chromadorea</taxon>
        <taxon>Rhabditida</taxon>
        <taxon>Rhabditina</taxon>
        <taxon>Rhabditomorpha</taxon>
        <taxon>Strongyloidea</taxon>
        <taxon>Metastrongylidae</taxon>
        <taxon>Parelaphostrongylus</taxon>
    </lineage>
</organism>
<dbReference type="Gene3D" id="3.80.10.10">
    <property type="entry name" value="Ribonuclease Inhibitor"/>
    <property type="match status" value="1"/>
</dbReference>
<evidence type="ECO:0000313" key="2">
    <source>
        <dbReference type="Proteomes" id="UP001196413"/>
    </source>
</evidence>
<reference evidence="1" key="1">
    <citation type="submission" date="2021-06" db="EMBL/GenBank/DDBJ databases">
        <title>Parelaphostrongylus tenuis whole genome reference sequence.</title>
        <authorList>
            <person name="Garwood T.J."/>
            <person name="Larsen P.A."/>
            <person name="Fountain-Jones N.M."/>
            <person name="Garbe J.R."/>
            <person name="Macchietto M.G."/>
            <person name="Kania S.A."/>
            <person name="Gerhold R.W."/>
            <person name="Richards J.E."/>
            <person name="Wolf T.M."/>
        </authorList>
    </citation>
    <scope>NUCLEOTIDE SEQUENCE</scope>
    <source>
        <strain evidence="1">MNPRO001-30</strain>
        <tissue evidence="1">Meninges</tissue>
    </source>
</reference>
<dbReference type="EMBL" id="JAHQIW010007160">
    <property type="protein sequence ID" value="KAJ1372596.1"/>
    <property type="molecule type" value="Genomic_DNA"/>
</dbReference>
<dbReference type="InterPro" id="IPR032675">
    <property type="entry name" value="LRR_dom_sf"/>
</dbReference>
<evidence type="ECO:0000313" key="1">
    <source>
        <dbReference type="EMBL" id="KAJ1372596.1"/>
    </source>
</evidence>
<dbReference type="SUPFAM" id="SSF52058">
    <property type="entry name" value="L domain-like"/>
    <property type="match status" value="1"/>
</dbReference>
<gene>
    <name evidence="1" type="ORF">KIN20_034787</name>
</gene>
<protein>
    <submittedName>
        <fullName evidence="1">Uncharacterized protein</fullName>
    </submittedName>
</protein>
<name>A0AAD5RAV3_PARTN</name>
<dbReference type="AlphaFoldDB" id="A0AAD5RAV3"/>
<proteinExistence type="predicted"/>
<comment type="caution">
    <text evidence="1">The sequence shown here is derived from an EMBL/GenBank/DDBJ whole genome shotgun (WGS) entry which is preliminary data.</text>
</comment>
<keyword evidence="2" id="KW-1185">Reference proteome</keyword>
<dbReference type="Proteomes" id="UP001196413">
    <property type="component" value="Unassembled WGS sequence"/>
</dbReference>
<sequence length="189" mass="20898">MFLMLFLTVQVESCRLETNLSLAVCKDLISYHYADDAVHFSHTLRLENCSTSSDAVTSSSAVEAIDIQCTDTISAFAFENFIHLSNITLSRCELTQIRWQSLYVKGIIPTVDLSACPLDCSCMNRWLTSRQPQAAYSVHPVLPDTFHCSFSHCNSGGLTTLSYIECVPGDSVTIDVNISAPTSDIFPNR</sequence>
<accession>A0AAD5RAV3</accession>